<dbReference type="Proteomes" id="UP000828236">
    <property type="component" value="Unassembled WGS sequence"/>
</dbReference>
<feature type="region of interest" description="Disordered" evidence="7">
    <location>
        <begin position="767"/>
        <end position="800"/>
    </location>
</feature>
<feature type="compositionally biased region" description="Basic and acidic residues" evidence="7">
    <location>
        <begin position="545"/>
        <end position="554"/>
    </location>
</feature>
<dbReference type="PROSITE" id="PS00518">
    <property type="entry name" value="ZF_RING_1"/>
    <property type="match status" value="1"/>
</dbReference>
<feature type="compositionally biased region" description="Low complexity" evidence="7">
    <location>
        <begin position="767"/>
        <end position="788"/>
    </location>
</feature>
<dbReference type="SUPFAM" id="SSF57850">
    <property type="entry name" value="RING/U-box"/>
    <property type="match status" value="1"/>
</dbReference>
<evidence type="ECO:0000313" key="9">
    <source>
        <dbReference type="EMBL" id="KAH7638558.1"/>
    </source>
</evidence>
<feature type="region of interest" description="Disordered" evidence="7">
    <location>
        <begin position="22"/>
        <end position="67"/>
    </location>
</feature>
<comment type="caution">
    <text evidence="9">The sequence shown here is derived from an EMBL/GenBank/DDBJ whole genome shotgun (WGS) entry which is preliminary data.</text>
</comment>
<dbReference type="FunFam" id="3.30.40.10:FF:000122">
    <property type="entry name" value="polycomb group RING finger protein 1"/>
    <property type="match status" value="1"/>
</dbReference>
<accession>A0A9D4SEC0</accession>
<name>A0A9D4SEC0_DERFA</name>
<keyword evidence="2" id="KW-0479">Metal-binding</keyword>
<dbReference type="EMBL" id="SDOV01000007">
    <property type="protein sequence ID" value="KAH7638558.1"/>
    <property type="molecule type" value="Genomic_DNA"/>
</dbReference>
<keyword evidence="4" id="KW-0862">Zinc</keyword>
<evidence type="ECO:0000256" key="3">
    <source>
        <dbReference type="ARBA" id="ARBA00022771"/>
    </source>
</evidence>
<evidence type="ECO:0000259" key="8">
    <source>
        <dbReference type="PROSITE" id="PS50089"/>
    </source>
</evidence>
<feature type="compositionally biased region" description="Polar residues" evidence="7">
    <location>
        <begin position="408"/>
        <end position="423"/>
    </location>
</feature>
<feature type="region of interest" description="Disordered" evidence="7">
    <location>
        <begin position="588"/>
        <end position="621"/>
    </location>
</feature>
<dbReference type="GO" id="GO:0035102">
    <property type="term" value="C:PRC1 complex"/>
    <property type="evidence" value="ECO:0007669"/>
    <property type="project" value="TreeGrafter"/>
</dbReference>
<dbReference type="GO" id="GO:0008270">
    <property type="term" value="F:zinc ion binding"/>
    <property type="evidence" value="ECO:0007669"/>
    <property type="project" value="UniProtKB-KW"/>
</dbReference>
<feature type="compositionally biased region" description="Basic and acidic residues" evidence="7">
    <location>
        <begin position="611"/>
        <end position="621"/>
    </location>
</feature>
<evidence type="ECO:0000256" key="6">
    <source>
        <dbReference type="PROSITE-ProRule" id="PRU00175"/>
    </source>
</evidence>
<dbReference type="InterPro" id="IPR001841">
    <property type="entry name" value="Znf_RING"/>
</dbReference>
<gene>
    <name evidence="9" type="ORF">HUG17_2591</name>
</gene>
<feature type="compositionally biased region" description="Polar residues" evidence="7">
    <location>
        <begin position="22"/>
        <end position="45"/>
    </location>
</feature>
<evidence type="ECO:0000256" key="7">
    <source>
        <dbReference type="SAM" id="MobiDB-lite"/>
    </source>
</evidence>
<feature type="domain" description="RING-type" evidence="8">
    <location>
        <begin position="86"/>
        <end position="130"/>
    </location>
</feature>
<evidence type="ECO:0000256" key="1">
    <source>
        <dbReference type="ARBA" id="ARBA00004123"/>
    </source>
</evidence>
<dbReference type="InterPro" id="IPR017907">
    <property type="entry name" value="Znf_RING_CS"/>
</dbReference>
<evidence type="ECO:0000256" key="2">
    <source>
        <dbReference type="ARBA" id="ARBA00022723"/>
    </source>
</evidence>
<dbReference type="PANTHER" id="PTHR10825:SF29">
    <property type="entry name" value="POLYCOMB GROUP RING FINGER PROTEIN 1"/>
    <property type="match status" value="1"/>
</dbReference>
<reference evidence="9" key="2">
    <citation type="journal article" date="2021" name="World Allergy Organ. J.">
        <title>Chromosome-level assembly of Dermatophagoides farinae genome and transcriptome reveals two novel allergens Der f 37 and Der f 39.</title>
        <authorList>
            <person name="Chen J."/>
            <person name="Cai Z."/>
            <person name="Fan D."/>
            <person name="Hu J."/>
            <person name="Hou Y."/>
            <person name="He Y."/>
            <person name="Zhang Z."/>
            <person name="Zhao Z."/>
            <person name="Gao P."/>
            <person name="Hu W."/>
            <person name="Sun J."/>
            <person name="Li J."/>
            <person name="Ji K."/>
        </authorList>
    </citation>
    <scope>NUCLEOTIDE SEQUENCE</scope>
    <source>
        <strain evidence="9">JKM2019</strain>
    </source>
</reference>
<dbReference type="Gene3D" id="3.30.40.10">
    <property type="entry name" value="Zinc/RING finger domain, C3HC4 (zinc finger)"/>
    <property type="match status" value="1"/>
</dbReference>
<comment type="subcellular location">
    <subcellularLocation>
        <location evidence="1">Nucleus</location>
    </subcellularLocation>
</comment>
<dbReference type="InterPro" id="IPR018957">
    <property type="entry name" value="Znf_C3HC4_RING-type"/>
</dbReference>
<feature type="compositionally biased region" description="Low complexity" evidence="7">
    <location>
        <begin position="555"/>
        <end position="572"/>
    </location>
</feature>
<dbReference type="PROSITE" id="PS50089">
    <property type="entry name" value="ZF_RING_2"/>
    <property type="match status" value="1"/>
</dbReference>
<dbReference type="Pfam" id="PF16207">
    <property type="entry name" value="RAWUL"/>
    <property type="match status" value="1"/>
</dbReference>
<feature type="compositionally biased region" description="Polar residues" evidence="7">
    <location>
        <begin position="367"/>
        <end position="386"/>
    </location>
</feature>
<sequence>MNFETLATNVIEKSDHSSSTITLLNNGTKRIDQNNDNENSIPSKDSSSSSSTTIVNTQQQQQQQSSITNEEMLNLKVKDFNDVITCFLCKGYLIDATTINECLHSFCKTCILKYFDDDNNPKSRSCPKCDTQVHKTKPKLNIRSDPTRQDIVYKLVPGLYKSEMNRRKEFYRRHPDKAIGLSNEEKGEINGERLILSNDDQIQITIEYFPEVSNPFPLLPFNNDENSNITKLTNLNQRRYLLVKSGMRVLHLKKFIQYKYELDPSIQVDFFFKHERLKDDYTIMDVAYIYSWRRNIPIPLYYLILEPNKTHDDYIWLNNEPKITPLSVGRQQSLRQTRLQMRRMSNLHNNSLNRNLRRMRSNSTNDLLVSSSFNTSDTKSVNNVQENCTNSSNQNNRRNSTSKFAPKTASTPLSMKSTNNSESNVDKKDDKIVANKRSLVENGSPDIQLASKKIKYEFNNILTVNSVPITATKISNPPIVSDSEIKTATTEEIKNGEIKKQQQQQQISSVTIPLCSDSQNSFTSSSAITLKIDENHKLSLSKGNDTTKPKRHDSISSTSSSSSSSSSSRSSSPMTLLDKIIKKVEERNLQQVSNSSTLSPVTNPDPSIDENNDKIEKNDDNNKSLETVMKHQSEEALDQLPSLIPANSIAAIDLKQNQNSNQTSSSNGDGLVFSTLITMNSQQNSPTSCSLKIDNILESLASIVETDKIAEHKASSSPSNNNLHINVLNGNNNCDTGNNGGNSNSSMDDFQQFQKLLYEQINKATSNTSTTKSIDTTTINNNNSNGTAKNHHSLESSSSS</sequence>
<dbReference type="InterPro" id="IPR013083">
    <property type="entry name" value="Znf_RING/FYVE/PHD"/>
</dbReference>
<dbReference type="SMART" id="SM00184">
    <property type="entry name" value="RING"/>
    <property type="match status" value="1"/>
</dbReference>
<keyword evidence="3 6" id="KW-0863">Zinc-finger</keyword>
<feature type="compositionally biased region" description="Low complexity" evidence="7">
    <location>
        <begin position="46"/>
        <end position="67"/>
    </location>
</feature>
<proteinExistence type="predicted"/>
<dbReference type="CDD" id="cd16737">
    <property type="entry name" value="RING-HC_PCGF5"/>
    <property type="match status" value="1"/>
</dbReference>
<dbReference type="GO" id="GO:1990841">
    <property type="term" value="F:promoter-specific chromatin binding"/>
    <property type="evidence" value="ECO:0007669"/>
    <property type="project" value="TreeGrafter"/>
</dbReference>
<feature type="region of interest" description="Disordered" evidence="7">
    <location>
        <begin position="367"/>
        <end position="430"/>
    </location>
</feature>
<dbReference type="AlphaFoldDB" id="A0A9D4SEC0"/>
<feature type="region of interest" description="Disordered" evidence="7">
    <location>
        <begin position="539"/>
        <end position="575"/>
    </location>
</feature>
<feature type="compositionally biased region" description="Low complexity" evidence="7">
    <location>
        <begin position="387"/>
        <end position="402"/>
    </location>
</feature>
<evidence type="ECO:0000256" key="4">
    <source>
        <dbReference type="ARBA" id="ARBA00022833"/>
    </source>
</evidence>
<feature type="compositionally biased region" description="Polar residues" evidence="7">
    <location>
        <begin position="589"/>
        <end position="605"/>
    </location>
</feature>
<protein>
    <submittedName>
        <fullName evidence="9">Ring finger containing protein</fullName>
    </submittedName>
</protein>
<reference evidence="9" key="1">
    <citation type="submission" date="2020-06" db="EMBL/GenBank/DDBJ databases">
        <authorList>
            <person name="Ji K."/>
            <person name="Li J."/>
        </authorList>
    </citation>
    <scope>NUCLEOTIDE SEQUENCE</scope>
    <source>
        <strain evidence="9">JKM2019</strain>
        <tissue evidence="9">Whole body</tissue>
    </source>
</reference>
<dbReference type="Gene3D" id="3.10.20.90">
    <property type="entry name" value="Phosphatidylinositol 3-kinase Catalytic Subunit, Chain A, domain 1"/>
    <property type="match status" value="1"/>
</dbReference>
<keyword evidence="5" id="KW-0539">Nucleus</keyword>
<dbReference type="PANTHER" id="PTHR10825">
    <property type="entry name" value="RING FINGER DOMAIN-CONTAINING, POLYCOMB GROUP COMPONENT"/>
    <property type="match status" value="1"/>
</dbReference>
<dbReference type="GO" id="GO:0000122">
    <property type="term" value="P:negative regulation of transcription by RNA polymerase II"/>
    <property type="evidence" value="ECO:0007669"/>
    <property type="project" value="TreeGrafter"/>
</dbReference>
<dbReference type="Pfam" id="PF00097">
    <property type="entry name" value="zf-C3HC4"/>
    <property type="match status" value="1"/>
</dbReference>
<evidence type="ECO:0000256" key="5">
    <source>
        <dbReference type="ARBA" id="ARBA00023242"/>
    </source>
</evidence>
<dbReference type="InterPro" id="IPR032443">
    <property type="entry name" value="RAWUL"/>
</dbReference>
<dbReference type="CDD" id="cd17082">
    <property type="entry name" value="RAWUL_PCGF2_like"/>
    <property type="match status" value="1"/>
</dbReference>
<organism evidence="9">
    <name type="scientific">Dermatophagoides farinae</name>
    <name type="common">American house dust mite</name>
    <dbReference type="NCBI Taxonomy" id="6954"/>
    <lineage>
        <taxon>Eukaryota</taxon>
        <taxon>Metazoa</taxon>
        <taxon>Ecdysozoa</taxon>
        <taxon>Arthropoda</taxon>
        <taxon>Chelicerata</taxon>
        <taxon>Arachnida</taxon>
        <taxon>Acari</taxon>
        <taxon>Acariformes</taxon>
        <taxon>Sarcoptiformes</taxon>
        <taxon>Astigmata</taxon>
        <taxon>Psoroptidia</taxon>
        <taxon>Analgoidea</taxon>
        <taxon>Pyroglyphidae</taxon>
        <taxon>Dermatophagoidinae</taxon>
        <taxon>Dermatophagoides</taxon>
    </lineage>
</organism>